<dbReference type="GO" id="GO:0032993">
    <property type="term" value="C:protein-DNA complex"/>
    <property type="evidence" value="ECO:0007669"/>
    <property type="project" value="TreeGrafter"/>
</dbReference>
<proteinExistence type="inferred from homology"/>
<reference evidence="7" key="1">
    <citation type="journal article" date="2009" name="Environ. Microbiol.">
        <title>Contribution of mobile genetic elements to Desulfovibrio vulgaris genome plasticity.</title>
        <authorList>
            <person name="Walker C.B."/>
            <person name="Stolyar S."/>
            <person name="Chivian D."/>
            <person name="Pinel N."/>
            <person name="Gabster J.A."/>
            <person name="Dehal P.S."/>
            <person name="He Z."/>
            <person name="Yang Z.K."/>
            <person name="Yen H.C."/>
            <person name="Zhou J."/>
            <person name="Wall J.D."/>
            <person name="Hazen T.C."/>
            <person name="Arkin A.P."/>
            <person name="Stahl D.A."/>
        </authorList>
    </citation>
    <scope>NUCLEOTIDE SEQUENCE [LARGE SCALE GENOMIC DNA]</scope>
    <source>
        <strain evidence="7">DP4</strain>
    </source>
</reference>
<evidence type="ECO:0000259" key="5">
    <source>
        <dbReference type="PROSITE" id="PS50931"/>
    </source>
</evidence>
<dbReference type="Pfam" id="PF03466">
    <property type="entry name" value="LysR_substrate"/>
    <property type="match status" value="1"/>
</dbReference>
<feature type="domain" description="HTH lysR-type" evidence="5">
    <location>
        <begin position="1"/>
        <end position="58"/>
    </location>
</feature>
<dbReference type="PRINTS" id="PR00039">
    <property type="entry name" value="HTHLYSR"/>
</dbReference>
<dbReference type="KEGG" id="dvl:Dvul_0075"/>
<dbReference type="PROSITE" id="PS50931">
    <property type="entry name" value="HTH_LYSR"/>
    <property type="match status" value="1"/>
</dbReference>
<evidence type="ECO:0000256" key="2">
    <source>
        <dbReference type="ARBA" id="ARBA00023015"/>
    </source>
</evidence>
<evidence type="ECO:0000256" key="4">
    <source>
        <dbReference type="ARBA" id="ARBA00023163"/>
    </source>
</evidence>
<dbReference type="PANTHER" id="PTHR30346:SF0">
    <property type="entry name" value="HCA OPERON TRANSCRIPTIONAL ACTIVATOR HCAR"/>
    <property type="match status" value="1"/>
</dbReference>
<dbReference type="InterPro" id="IPR000847">
    <property type="entry name" value="LysR_HTH_N"/>
</dbReference>
<dbReference type="RefSeq" id="WP_011791371.1">
    <property type="nucleotide sequence ID" value="NC_008751.1"/>
</dbReference>
<evidence type="ECO:0000313" key="7">
    <source>
        <dbReference type="Proteomes" id="UP000009173"/>
    </source>
</evidence>
<keyword evidence="2" id="KW-0805">Transcription regulation</keyword>
<dbReference type="CDD" id="cd08414">
    <property type="entry name" value="PBP2_LTTR_aromatics_like"/>
    <property type="match status" value="1"/>
</dbReference>
<evidence type="ECO:0000313" key="6">
    <source>
        <dbReference type="EMBL" id="ABM27099.1"/>
    </source>
</evidence>
<evidence type="ECO:0000256" key="1">
    <source>
        <dbReference type="ARBA" id="ARBA00009437"/>
    </source>
</evidence>
<dbReference type="SUPFAM" id="SSF53850">
    <property type="entry name" value="Periplasmic binding protein-like II"/>
    <property type="match status" value="1"/>
</dbReference>
<dbReference type="Gene3D" id="3.40.190.10">
    <property type="entry name" value="Periplasmic binding protein-like II"/>
    <property type="match status" value="2"/>
</dbReference>
<dbReference type="AlphaFoldDB" id="A0A0H3A574"/>
<dbReference type="Pfam" id="PF00126">
    <property type="entry name" value="HTH_1"/>
    <property type="match status" value="1"/>
</dbReference>
<dbReference type="InterPro" id="IPR036390">
    <property type="entry name" value="WH_DNA-bd_sf"/>
</dbReference>
<dbReference type="InterPro" id="IPR036388">
    <property type="entry name" value="WH-like_DNA-bd_sf"/>
</dbReference>
<accession>A0A0H3A574</accession>
<dbReference type="GO" id="GO:0003700">
    <property type="term" value="F:DNA-binding transcription factor activity"/>
    <property type="evidence" value="ECO:0007669"/>
    <property type="project" value="InterPro"/>
</dbReference>
<dbReference type="EMBL" id="CP000527">
    <property type="protein sequence ID" value="ABM27099.1"/>
    <property type="molecule type" value="Genomic_DNA"/>
</dbReference>
<dbReference type="FunFam" id="1.10.10.10:FF:000001">
    <property type="entry name" value="LysR family transcriptional regulator"/>
    <property type="match status" value="1"/>
</dbReference>
<protein>
    <submittedName>
        <fullName evidence="6">Transcriptional regulator, LysR family</fullName>
    </submittedName>
</protein>
<dbReference type="HOGENOM" id="CLU_039613_6_4_7"/>
<keyword evidence="4" id="KW-0804">Transcription</keyword>
<gene>
    <name evidence="6" type="ordered locus">Dvul_0075</name>
</gene>
<keyword evidence="3" id="KW-0238">DNA-binding</keyword>
<dbReference type="GO" id="GO:0003677">
    <property type="term" value="F:DNA binding"/>
    <property type="evidence" value="ECO:0007669"/>
    <property type="project" value="UniProtKB-KW"/>
</dbReference>
<evidence type="ECO:0000256" key="3">
    <source>
        <dbReference type="ARBA" id="ARBA00023125"/>
    </source>
</evidence>
<dbReference type="Gene3D" id="1.10.10.10">
    <property type="entry name" value="Winged helix-like DNA-binding domain superfamily/Winged helix DNA-binding domain"/>
    <property type="match status" value="1"/>
</dbReference>
<dbReference type="InterPro" id="IPR005119">
    <property type="entry name" value="LysR_subst-bd"/>
</dbReference>
<dbReference type="SUPFAM" id="SSF46785">
    <property type="entry name" value="Winged helix' DNA-binding domain"/>
    <property type="match status" value="1"/>
</dbReference>
<dbReference type="Proteomes" id="UP000009173">
    <property type="component" value="Chromosome"/>
</dbReference>
<name>A0A0H3A574_NITV4</name>
<sequence length="296" mass="32799">MELRQLRYFVALAEELHFGRAARRVHVSQPPLSQQIRALEEELGARLFDRTSRRVMLTPEGEAFLEDVRGVLRGLEEAVDRVRGVAQGERGRLRVGFVGSAVSTRFPAGVAAFRERHPAVRLELRESGTLVQRRAIAEGRLDVGLFRNLGETPDDLTTEPFLHDSYILALPERHPLARRDSVNLADLRDVPLVMYPRPVFPAAYDAIIEACRSVGFSPRIGQEAVSIGTQKALVAAGTGVAIVPGATRREPREGVAYRTLAGPLPDIRLDLAWRKGRDDALLRAFLDAVRPFGMEG</sequence>
<organism evidence="6 7">
    <name type="scientific">Nitratidesulfovibrio vulgaris (strain DP4)</name>
    <name type="common">Desulfovibrio vulgaris</name>
    <dbReference type="NCBI Taxonomy" id="391774"/>
    <lineage>
        <taxon>Bacteria</taxon>
        <taxon>Pseudomonadati</taxon>
        <taxon>Thermodesulfobacteriota</taxon>
        <taxon>Desulfovibrionia</taxon>
        <taxon>Desulfovibrionales</taxon>
        <taxon>Desulfovibrionaceae</taxon>
        <taxon>Nitratidesulfovibrio</taxon>
    </lineage>
</organism>
<comment type="similarity">
    <text evidence="1">Belongs to the LysR transcriptional regulatory family.</text>
</comment>
<dbReference type="PANTHER" id="PTHR30346">
    <property type="entry name" value="TRANSCRIPTIONAL DUAL REGULATOR HCAR-RELATED"/>
    <property type="match status" value="1"/>
</dbReference>